<name>A0A224Y6U9_9HEMI</name>
<proteinExistence type="predicted"/>
<evidence type="ECO:0000313" key="2">
    <source>
        <dbReference type="EMBL" id="JAW16249.1"/>
    </source>
</evidence>
<dbReference type="AlphaFoldDB" id="A0A224Y6U9"/>
<keyword evidence="1" id="KW-0472">Membrane</keyword>
<dbReference type="EMBL" id="GFTR01000177">
    <property type="protein sequence ID" value="JAW16249.1"/>
    <property type="molecule type" value="Transcribed_RNA"/>
</dbReference>
<accession>A0A224Y6U9</accession>
<sequence length="68" mass="8059">MCRTGRRGSFMYIRFTVSLFLFHRRYSGHIIANRTSHITSFLLLLLMSLLLLQLLLTNKIFNINRISK</sequence>
<keyword evidence="1" id="KW-0812">Transmembrane</keyword>
<feature type="transmembrane region" description="Helical" evidence="1">
    <location>
        <begin position="37"/>
        <end position="56"/>
    </location>
</feature>
<evidence type="ECO:0000256" key="1">
    <source>
        <dbReference type="SAM" id="Phobius"/>
    </source>
</evidence>
<reference evidence="2" key="1">
    <citation type="journal article" date="2018" name="PLoS Negl. Trop. Dis.">
        <title>An insight into the salivary gland and fat body transcriptome of Panstrongylus lignarius (Hemiptera: Heteroptera), the main vector of Chagas disease in Peru.</title>
        <authorList>
            <person name="Nevoa J.C."/>
            <person name="Mendes M.T."/>
            <person name="da Silva M.V."/>
            <person name="Soares S.C."/>
            <person name="Oliveira C.J.F."/>
            <person name="Ribeiro J.M.C."/>
        </authorList>
    </citation>
    <scope>NUCLEOTIDE SEQUENCE</scope>
</reference>
<protein>
    <submittedName>
        <fullName evidence="2">Uncharacterized protein</fullName>
    </submittedName>
</protein>
<keyword evidence="1" id="KW-1133">Transmembrane helix</keyword>
<organism evidence="2">
    <name type="scientific">Panstrongylus lignarius</name>
    <dbReference type="NCBI Taxonomy" id="156445"/>
    <lineage>
        <taxon>Eukaryota</taxon>
        <taxon>Metazoa</taxon>
        <taxon>Ecdysozoa</taxon>
        <taxon>Arthropoda</taxon>
        <taxon>Hexapoda</taxon>
        <taxon>Insecta</taxon>
        <taxon>Pterygota</taxon>
        <taxon>Neoptera</taxon>
        <taxon>Paraneoptera</taxon>
        <taxon>Hemiptera</taxon>
        <taxon>Heteroptera</taxon>
        <taxon>Panheteroptera</taxon>
        <taxon>Cimicomorpha</taxon>
        <taxon>Reduviidae</taxon>
        <taxon>Triatominae</taxon>
        <taxon>Panstrongylus</taxon>
    </lineage>
</organism>